<dbReference type="PROSITE" id="PS50017">
    <property type="entry name" value="DEATH_DOMAIN"/>
    <property type="match status" value="1"/>
</dbReference>
<name>G3PN13_GASAC</name>
<protein>
    <submittedName>
        <fullName evidence="4">Fas (tnfrsf6)-associated via death domain</fullName>
    </submittedName>
</protein>
<accession>G3PN13</accession>
<dbReference type="AlphaFoldDB" id="G3PN13"/>
<dbReference type="SMART" id="SM00005">
    <property type="entry name" value="DEATH"/>
    <property type="match status" value="1"/>
</dbReference>
<reference evidence="4" key="2">
    <citation type="submission" date="2024-04" db="UniProtKB">
        <authorList>
            <consortium name="Ensembl"/>
        </authorList>
    </citation>
    <scope>IDENTIFICATION</scope>
</reference>
<dbReference type="PANTHER" id="PTHR15077">
    <property type="entry name" value="FAS-ASSOCIATING DEATH DOMAIN-CONTAINING PROTEIN FADD"/>
    <property type="match status" value="1"/>
</dbReference>
<dbReference type="eggNOG" id="ENOG502S2RV">
    <property type="taxonomic scope" value="Eukaryota"/>
</dbReference>
<dbReference type="InterPro" id="IPR011029">
    <property type="entry name" value="DEATH-like_dom_sf"/>
</dbReference>
<dbReference type="InterPro" id="IPR016729">
    <property type="entry name" value="FADD"/>
</dbReference>
<dbReference type="GO" id="GO:0089720">
    <property type="term" value="F:caspase binding"/>
    <property type="evidence" value="ECO:0007669"/>
    <property type="project" value="TreeGrafter"/>
</dbReference>
<dbReference type="FunCoup" id="G3PN13">
    <property type="interactions" value="1256"/>
</dbReference>
<evidence type="ECO:0000259" key="3">
    <source>
        <dbReference type="PROSITE" id="PS50168"/>
    </source>
</evidence>
<dbReference type="CDD" id="cd08336">
    <property type="entry name" value="DED_FADD"/>
    <property type="match status" value="1"/>
</dbReference>
<dbReference type="FunFam" id="1.10.533.10:FF:000059">
    <property type="entry name" value="Fas-associated via death domain"/>
    <property type="match status" value="1"/>
</dbReference>
<proteinExistence type="predicted"/>
<feature type="domain" description="Death" evidence="2">
    <location>
        <begin position="103"/>
        <end position="186"/>
    </location>
</feature>
<dbReference type="Ensembl" id="ENSGACT00000019034.1">
    <property type="protein sequence ID" value="ENSGACP00000018996.1"/>
    <property type="gene ID" value="ENSGACG00000014400.1"/>
</dbReference>
<dbReference type="Gene3D" id="1.10.533.10">
    <property type="entry name" value="Death Domain, Fas"/>
    <property type="match status" value="2"/>
</dbReference>
<dbReference type="PROSITE" id="PS50168">
    <property type="entry name" value="DED"/>
    <property type="match status" value="1"/>
</dbReference>
<evidence type="ECO:0000313" key="4">
    <source>
        <dbReference type="Ensembl" id="ENSGACP00000018996.1"/>
    </source>
</evidence>
<dbReference type="Pfam" id="PF00531">
    <property type="entry name" value="Death"/>
    <property type="match status" value="1"/>
</dbReference>
<dbReference type="SMART" id="SM00031">
    <property type="entry name" value="DED"/>
    <property type="match status" value="1"/>
</dbReference>
<dbReference type="InParanoid" id="G3PN13"/>
<dbReference type="OMA" id="CKMNLVA"/>
<dbReference type="GO" id="GO:0031265">
    <property type="term" value="C:CD95 death-inducing signaling complex"/>
    <property type="evidence" value="ECO:0007669"/>
    <property type="project" value="TreeGrafter"/>
</dbReference>
<dbReference type="InterPro" id="IPR001875">
    <property type="entry name" value="DED_dom"/>
</dbReference>
<evidence type="ECO:0000259" key="2">
    <source>
        <dbReference type="PROSITE" id="PS50017"/>
    </source>
</evidence>
<organism evidence="4">
    <name type="scientific">Gasterosteus aculeatus</name>
    <name type="common">Three-spined stickleback</name>
    <dbReference type="NCBI Taxonomy" id="69293"/>
    <lineage>
        <taxon>Eukaryota</taxon>
        <taxon>Metazoa</taxon>
        <taxon>Chordata</taxon>
        <taxon>Craniata</taxon>
        <taxon>Vertebrata</taxon>
        <taxon>Euteleostomi</taxon>
        <taxon>Actinopterygii</taxon>
        <taxon>Neopterygii</taxon>
        <taxon>Teleostei</taxon>
        <taxon>Neoteleostei</taxon>
        <taxon>Acanthomorphata</taxon>
        <taxon>Eupercaria</taxon>
        <taxon>Perciformes</taxon>
        <taxon>Cottioidei</taxon>
        <taxon>Gasterosteales</taxon>
        <taxon>Gasterosteidae</taxon>
        <taxon>Gasterosteus</taxon>
    </lineage>
</organism>
<feature type="region of interest" description="Disordered" evidence="1">
    <location>
        <begin position="80"/>
        <end position="103"/>
    </location>
</feature>
<dbReference type="PANTHER" id="PTHR15077:SF10">
    <property type="entry name" value="FAS-ASSOCIATED DEATH DOMAIN PROTEIN"/>
    <property type="match status" value="1"/>
</dbReference>
<dbReference type="GO" id="GO:0045089">
    <property type="term" value="P:positive regulation of innate immune response"/>
    <property type="evidence" value="ECO:0007669"/>
    <property type="project" value="TreeGrafter"/>
</dbReference>
<dbReference type="GO" id="GO:0042981">
    <property type="term" value="P:regulation of apoptotic process"/>
    <property type="evidence" value="ECO:0007669"/>
    <property type="project" value="InterPro"/>
</dbReference>
<dbReference type="GO" id="GO:0097191">
    <property type="term" value="P:extrinsic apoptotic signaling pathway"/>
    <property type="evidence" value="ECO:0007669"/>
    <property type="project" value="TreeGrafter"/>
</dbReference>
<dbReference type="GO" id="GO:0005123">
    <property type="term" value="F:death receptor binding"/>
    <property type="evidence" value="ECO:0007669"/>
    <property type="project" value="TreeGrafter"/>
</dbReference>
<feature type="domain" description="DED" evidence="3">
    <location>
        <begin position="5"/>
        <end position="83"/>
    </location>
</feature>
<evidence type="ECO:0000256" key="1">
    <source>
        <dbReference type="SAM" id="MobiDB-lite"/>
    </source>
</evidence>
<sequence>MSSFQFNKLLLDISNQLTEDQLSKMKFLVRDLVGKRELEKITSGTLLFQVLTERRQLGSEQTEFLSKLLRDIDRSDLSDKLDNFENGSAPCDDQPDPSERDKLDSATDVIAGNLGKPWRRLGRRLGLSDVKLESVSTRHTDLEETAREMLKEWRKSRGAAARAAELVEALRRCDFNLTADKVEFKLQPFNVF</sequence>
<dbReference type="Bgee" id="ENSGACG00000014400">
    <property type="expression patterns" value="Expressed in pharyngeal gill and 14 other cell types or tissues"/>
</dbReference>
<reference evidence="4" key="1">
    <citation type="submission" date="2006-01" db="EMBL/GenBank/DDBJ databases">
        <authorList>
            <person name="Lindblad-Toh K."/>
            <person name="Mauceli E."/>
            <person name="Grabherr M."/>
            <person name="Chang J.L."/>
            <person name="Lander E.S."/>
        </authorList>
    </citation>
    <scope>NUCLEOTIDE SEQUENCE [LARGE SCALE GENOMIC DNA]</scope>
</reference>
<dbReference type="Pfam" id="PF01335">
    <property type="entry name" value="DED"/>
    <property type="match status" value="1"/>
</dbReference>
<dbReference type="InterPro" id="IPR000488">
    <property type="entry name" value="Death_dom"/>
</dbReference>
<dbReference type="SUPFAM" id="SSF47986">
    <property type="entry name" value="DEATH domain"/>
    <property type="match status" value="1"/>
</dbReference>
<dbReference type="STRING" id="69293.ENSGACP00000018996"/>